<sequence>MYTKGSSIIEIIIALAVLTFGITAGTLLAFSNQSIELDTQTASEALYITKDAIENVRATAQGDFSEIASLEITQSIDIYTNQIFALNSDCSKRVTSLTTWQTDAQRDKYISLTTEIADMTEALALGGGCTGFPGDEWYHPDTSNVANTNPASARGTGVDVAKINGRAYAFVTSDISGSSQDDFWAFDVEDVTQTTAPTKMTSLDTGLGLVDIAVAKQESTGKYFAYVANKEIEVPPSDPVVREQLQVIEVTNIDDPNPHNRAVLRASIELPGVDPEGSYPEGRSIFYYNNKVYIGIAETDGPEFHVFNVTNPTSPQHLGSIELTHNVNDIVVRGDYAYLATSDNSGEVMVIDISNPSAMVHPDISGLKYNAPGSADATAVYVSGNTLYAGRNRDGSQDDFFVLDIESDHTLTLNTSVDFDDNLCDIYNPTTGNYNTNQKCLKNNTAITGIQVSGKFAFLSTTNSTAGFQVWEIFDLANIKNRSAYNYSENSTDLQFFNDRVYTSNTSNNILRVIFDNPPA</sequence>
<dbReference type="InterPro" id="IPR036322">
    <property type="entry name" value="WD40_repeat_dom_sf"/>
</dbReference>
<name>A0A2H0QUN1_9BACT</name>
<keyword evidence="1" id="KW-1133">Transmembrane helix</keyword>
<dbReference type="Proteomes" id="UP000231333">
    <property type="component" value="Unassembled WGS sequence"/>
</dbReference>
<dbReference type="Pfam" id="PF08309">
    <property type="entry name" value="LVIVD"/>
    <property type="match status" value="1"/>
</dbReference>
<accession>A0A2H0QUN1</accession>
<keyword evidence="1" id="KW-0472">Membrane</keyword>
<evidence type="ECO:0000313" key="3">
    <source>
        <dbReference type="Proteomes" id="UP000231333"/>
    </source>
</evidence>
<proteinExistence type="predicted"/>
<evidence type="ECO:0000256" key="1">
    <source>
        <dbReference type="SAM" id="Phobius"/>
    </source>
</evidence>
<dbReference type="AlphaFoldDB" id="A0A2H0QUN1"/>
<dbReference type="EMBL" id="PCXL01000013">
    <property type="protein sequence ID" value="PIR37989.1"/>
    <property type="molecule type" value="Genomic_DNA"/>
</dbReference>
<keyword evidence="1" id="KW-0812">Transmembrane</keyword>
<gene>
    <name evidence="2" type="ORF">COV34_02790</name>
</gene>
<organism evidence="2 3">
    <name type="scientific">Candidatus Zambryskibacteria bacterium CG10_big_fil_rev_8_21_14_0_10_42_12</name>
    <dbReference type="NCBI Taxonomy" id="1975115"/>
    <lineage>
        <taxon>Bacteria</taxon>
        <taxon>Candidatus Zambryskiibacteriota</taxon>
    </lineage>
</organism>
<protein>
    <submittedName>
        <fullName evidence="2">Uncharacterized protein</fullName>
    </submittedName>
</protein>
<comment type="caution">
    <text evidence="2">The sequence shown here is derived from an EMBL/GenBank/DDBJ whole genome shotgun (WGS) entry which is preliminary data.</text>
</comment>
<dbReference type="SUPFAM" id="SSF50978">
    <property type="entry name" value="WD40 repeat-like"/>
    <property type="match status" value="1"/>
</dbReference>
<dbReference type="InterPro" id="IPR013211">
    <property type="entry name" value="LVIVD"/>
</dbReference>
<feature type="transmembrane region" description="Helical" evidence="1">
    <location>
        <begin position="7"/>
        <end position="30"/>
    </location>
</feature>
<evidence type="ECO:0000313" key="2">
    <source>
        <dbReference type="EMBL" id="PIR37989.1"/>
    </source>
</evidence>
<reference evidence="2 3" key="1">
    <citation type="submission" date="2017-09" db="EMBL/GenBank/DDBJ databases">
        <title>Depth-based differentiation of microbial function through sediment-hosted aquifers and enrichment of novel symbionts in the deep terrestrial subsurface.</title>
        <authorList>
            <person name="Probst A.J."/>
            <person name="Ladd B."/>
            <person name="Jarett J.K."/>
            <person name="Geller-Mcgrath D.E."/>
            <person name="Sieber C.M."/>
            <person name="Emerson J.B."/>
            <person name="Anantharaman K."/>
            <person name="Thomas B.C."/>
            <person name="Malmstrom R."/>
            <person name="Stieglmeier M."/>
            <person name="Klingl A."/>
            <person name="Woyke T."/>
            <person name="Ryan C.M."/>
            <person name="Banfield J.F."/>
        </authorList>
    </citation>
    <scope>NUCLEOTIDE SEQUENCE [LARGE SCALE GENOMIC DNA]</scope>
    <source>
        <strain evidence="2">CG10_big_fil_rev_8_21_14_0_10_42_12</strain>
    </source>
</reference>